<evidence type="ECO:0000256" key="7">
    <source>
        <dbReference type="ARBA" id="ARBA00022989"/>
    </source>
</evidence>
<sequence>MRYRPAGLFNLPRLTNQDITVDDLFIPKGTQFLFFQYGHCKSEEYWESPNEFIPERFIKNSHSDIFYPFSLGQRSCVGINLAQDTLYLAISNLFLNFKITPPIENTILDDIEVLGLTLHCKPYNIKIEKRSIS</sequence>
<keyword evidence="5" id="KW-0812">Transmembrane</keyword>
<evidence type="ECO:0000256" key="9">
    <source>
        <dbReference type="ARBA" id="ARBA00023004"/>
    </source>
</evidence>
<dbReference type="PANTHER" id="PTHR24303">
    <property type="entry name" value="HEME-BINDING MONOOXYGENASE FAMILY"/>
    <property type="match status" value="1"/>
</dbReference>
<organism evidence="14 15">
    <name type="scientific">Tieghemostelium lacteum</name>
    <name type="common">Slime mold</name>
    <name type="synonym">Dictyostelium lacteum</name>
    <dbReference type="NCBI Taxonomy" id="361077"/>
    <lineage>
        <taxon>Eukaryota</taxon>
        <taxon>Amoebozoa</taxon>
        <taxon>Evosea</taxon>
        <taxon>Eumycetozoa</taxon>
        <taxon>Dictyostelia</taxon>
        <taxon>Dictyosteliales</taxon>
        <taxon>Raperosteliaceae</taxon>
        <taxon>Tieghemostelium</taxon>
    </lineage>
</organism>
<dbReference type="GO" id="GO:0004497">
    <property type="term" value="F:monooxygenase activity"/>
    <property type="evidence" value="ECO:0007669"/>
    <property type="project" value="UniProtKB-KW"/>
</dbReference>
<dbReference type="Gene3D" id="1.10.630.10">
    <property type="entry name" value="Cytochrome P450"/>
    <property type="match status" value="1"/>
</dbReference>
<keyword evidence="8 13" id="KW-0560">Oxidoreductase</keyword>
<dbReference type="OrthoDB" id="1055148at2759"/>
<keyword evidence="6 12" id="KW-0479">Metal-binding</keyword>
<feature type="binding site" description="axial binding residue" evidence="12">
    <location>
        <position position="76"/>
    </location>
    <ligand>
        <name>heme</name>
        <dbReference type="ChEBI" id="CHEBI:30413"/>
    </ligand>
    <ligandPart>
        <name>Fe</name>
        <dbReference type="ChEBI" id="CHEBI:18248"/>
    </ligandPart>
</feature>
<keyword evidence="4 12" id="KW-0349">Heme</keyword>
<dbReference type="PANTHER" id="PTHR24303:SF31">
    <property type="entry name" value="CYTOCHROME P450 307A1-RELATED"/>
    <property type="match status" value="1"/>
</dbReference>
<dbReference type="Pfam" id="PF00067">
    <property type="entry name" value="p450"/>
    <property type="match status" value="1"/>
</dbReference>
<evidence type="ECO:0000313" key="14">
    <source>
        <dbReference type="EMBL" id="KYR00916.1"/>
    </source>
</evidence>
<evidence type="ECO:0000256" key="1">
    <source>
        <dbReference type="ARBA" id="ARBA00001971"/>
    </source>
</evidence>
<name>A0A152A3X3_TIELA</name>
<dbReference type="GO" id="GO:0005506">
    <property type="term" value="F:iron ion binding"/>
    <property type="evidence" value="ECO:0007669"/>
    <property type="project" value="InterPro"/>
</dbReference>
<gene>
    <name evidence="14" type="ORF">DLAC_11534</name>
</gene>
<comment type="similarity">
    <text evidence="3 13">Belongs to the cytochrome P450 family.</text>
</comment>
<dbReference type="GO" id="GO:0016020">
    <property type="term" value="C:membrane"/>
    <property type="evidence" value="ECO:0007669"/>
    <property type="project" value="UniProtKB-SubCell"/>
</dbReference>
<evidence type="ECO:0000256" key="11">
    <source>
        <dbReference type="ARBA" id="ARBA00023136"/>
    </source>
</evidence>
<dbReference type="InterPro" id="IPR002401">
    <property type="entry name" value="Cyt_P450_E_grp-I"/>
</dbReference>
<evidence type="ECO:0000256" key="5">
    <source>
        <dbReference type="ARBA" id="ARBA00022692"/>
    </source>
</evidence>
<evidence type="ECO:0000256" key="10">
    <source>
        <dbReference type="ARBA" id="ARBA00023033"/>
    </source>
</evidence>
<evidence type="ECO:0000256" key="2">
    <source>
        <dbReference type="ARBA" id="ARBA00004167"/>
    </source>
</evidence>
<dbReference type="InterPro" id="IPR001128">
    <property type="entry name" value="Cyt_P450"/>
</dbReference>
<dbReference type="AlphaFoldDB" id="A0A152A3X3"/>
<comment type="caution">
    <text evidence="14">The sequence shown here is derived from an EMBL/GenBank/DDBJ whole genome shotgun (WGS) entry which is preliminary data.</text>
</comment>
<accession>A0A152A3X3</accession>
<evidence type="ECO:0000256" key="4">
    <source>
        <dbReference type="ARBA" id="ARBA00022617"/>
    </source>
</evidence>
<dbReference type="InterPro" id="IPR017972">
    <property type="entry name" value="Cyt_P450_CS"/>
</dbReference>
<comment type="subcellular location">
    <subcellularLocation>
        <location evidence="2">Membrane</location>
        <topology evidence="2">Single-pass membrane protein</topology>
    </subcellularLocation>
</comment>
<evidence type="ECO:0000256" key="6">
    <source>
        <dbReference type="ARBA" id="ARBA00022723"/>
    </source>
</evidence>
<dbReference type="PRINTS" id="PR00463">
    <property type="entry name" value="EP450I"/>
</dbReference>
<evidence type="ECO:0000256" key="3">
    <source>
        <dbReference type="ARBA" id="ARBA00010617"/>
    </source>
</evidence>
<evidence type="ECO:0000256" key="8">
    <source>
        <dbReference type="ARBA" id="ARBA00023002"/>
    </source>
</evidence>
<keyword evidence="9 12" id="KW-0408">Iron</keyword>
<evidence type="ECO:0000256" key="13">
    <source>
        <dbReference type="RuleBase" id="RU000461"/>
    </source>
</evidence>
<comment type="cofactor">
    <cofactor evidence="1 12">
        <name>heme</name>
        <dbReference type="ChEBI" id="CHEBI:30413"/>
    </cofactor>
</comment>
<reference evidence="14 15" key="1">
    <citation type="submission" date="2015-12" db="EMBL/GenBank/DDBJ databases">
        <title>Dictyostelia acquired genes for synthesis and detection of signals that induce cell-type specialization by lateral gene transfer from prokaryotes.</title>
        <authorList>
            <person name="Gloeckner G."/>
            <person name="Schaap P."/>
        </authorList>
    </citation>
    <scope>NUCLEOTIDE SEQUENCE [LARGE SCALE GENOMIC DNA]</scope>
    <source>
        <strain evidence="14 15">TK</strain>
    </source>
</reference>
<proteinExistence type="inferred from homology"/>
<dbReference type="SUPFAM" id="SSF48264">
    <property type="entry name" value="Cytochrome P450"/>
    <property type="match status" value="1"/>
</dbReference>
<dbReference type="GO" id="GO:0020037">
    <property type="term" value="F:heme binding"/>
    <property type="evidence" value="ECO:0007669"/>
    <property type="project" value="InterPro"/>
</dbReference>
<dbReference type="OMA" id="CKSEEYW"/>
<dbReference type="STRING" id="361077.A0A152A3X3"/>
<keyword evidence="7" id="KW-1133">Transmembrane helix</keyword>
<dbReference type="GO" id="GO:0016705">
    <property type="term" value="F:oxidoreductase activity, acting on paired donors, with incorporation or reduction of molecular oxygen"/>
    <property type="evidence" value="ECO:0007669"/>
    <property type="project" value="InterPro"/>
</dbReference>
<evidence type="ECO:0000313" key="15">
    <source>
        <dbReference type="Proteomes" id="UP000076078"/>
    </source>
</evidence>
<keyword evidence="11" id="KW-0472">Membrane</keyword>
<dbReference type="PROSITE" id="PS00086">
    <property type="entry name" value="CYTOCHROME_P450"/>
    <property type="match status" value="1"/>
</dbReference>
<evidence type="ECO:0008006" key="16">
    <source>
        <dbReference type="Google" id="ProtNLM"/>
    </source>
</evidence>
<keyword evidence="10 13" id="KW-0503">Monooxygenase</keyword>
<protein>
    <recommendedName>
        <fullName evidence="16">Cytochrome P450 family protein</fullName>
    </recommendedName>
</protein>
<dbReference type="EMBL" id="LODT01000013">
    <property type="protein sequence ID" value="KYR00916.1"/>
    <property type="molecule type" value="Genomic_DNA"/>
</dbReference>
<dbReference type="InParanoid" id="A0A152A3X3"/>
<keyword evidence="15" id="KW-1185">Reference proteome</keyword>
<evidence type="ECO:0000256" key="12">
    <source>
        <dbReference type="PIRSR" id="PIRSR602401-1"/>
    </source>
</evidence>
<dbReference type="Proteomes" id="UP000076078">
    <property type="component" value="Unassembled WGS sequence"/>
</dbReference>
<dbReference type="InterPro" id="IPR036396">
    <property type="entry name" value="Cyt_P450_sf"/>
</dbReference>